<proteinExistence type="predicted"/>
<dbReference type="Proteomes" id="UP000714275">
    <property type="component" value="Unassembled WGS sequence"/>
</dbReference>
<accession>A0A9P6ZIW2</accession>
<feature type="transmembrane region" description="Helical" evidence="2">
    <location>
        <begin position="7"/>
        <end position="29"/>
    </location>
</feature>
<keyword evidence="2" id="KW-1133">Transmembrane helix</keyword>
<reference evidence="3" key="1">
    <citation type="journal article" date="2020" name="New Phytol.">
        <title>Comparative genomics reveals dynamic genome evolution in host specialist ectomycorrhizal fungi.</title>
        <authorList>
            <person name="Lofgren L.A."/>
            <person name="Nguyen N.H."/>
            <person name="Vilgalys R."/>
            <person name="Ruytinx J."/>
            <person name="Liao H.L."/>
            <person name="Branco S."/>
            <person name="Kuo A."/>
            <person name="LaButti K."/>
            <person name="Lipzen A."/>
            <person name="Andreopoulos W."/>
            <person name="Pangilinan J."/>
            <person name="Riley R."/>
            <person name="Hundley H."/>
            <person name="Na H."/>
            <person name="Barry K."/>
            <person name="Grigoriev I.V."/>
            <person name="Stajich J.E."/>
            <person name="Kennedy P.G."/>
        </authorList>
    </citation>
    <scope>NUCLEOTIDE SEQUENCE</scope>
    <source>
        <strain evidence="3">DOB743</strain>
    </source>
</reference>
<keyword evidence="2" id="KW-0472">Membrane</keyword>
<dbReference type="OrthoDB" id="3364107at2759"/>
<evidence type="ECO:0008006" key="5">
    <source>
        <dbReference type="Google" id="ProtNLM"/>
    </source>
</evidence>
<keyword evidence="2" id="KW-0812">Transmembrane</keyword>
<sequence length="287" mass="30795">MAVLPWFRAIIFSISSVLALVVIGICAHIESLVAGYQNVNLSFLAFGLAAGSLTVLSLPLYLILGRVRRGAFTSMIAFEIIWFLVLWVVWVGTAVDTVAGRAHYFPDGCIYTDYPKSNQICYEITVAEAAAFLIFFSVFIYYDTIVLYAIIRAIRGKGIWTSSIAAASEASGHPTPALPGAQYAAVPGGQTPYPMYGGYPPSAPLQPYNGYPTQPPNPQYYNYPPSSPALGNTQPPPGGYSPALSGNAPLSPQPNYTPYPAANQGQILPAGGYQEQPHYGISHPIPV</sequence>
<feature type="transmembrane region" description="Helical" evidence="2">
    <location>
        <begin position="41"/>
        <end position="64"/>
    </location>
</feature>
<dbReference type="AlphaFoldDB" id="A0A9P6ZIW2"/>
<name>A0A9P6ZIW2_9AGAM</name>
<dbReference type="EMBL" id="JABBWD010000091">
    <property type="protein sequence ID" value="KAG1766897.1"/>
    <property type="molecule type" value="Genomic_DNA"/>
</dbReference>
<feature type="transmembrane region" description="Helical" evidence="2">
    <location>
        <begin position="129"/>
        <end position="151"/>
    </location>
</feature>
<evidence type="ECO:0000256" key="2">
    <source>
        <dbReference type="SAM" id="Phobius"/>
    </source>
</evidence>
<protein>
    <recommendedName>
        <fullName evidence="5">MARVEL domain-containing protein</fullName>
    </recommendedName>
</protein>
<evidence type="ECO:0000313" key="4">
    <source>
        <dbReference type="Proteomes" id="UP000714275"/>
    </source>
</evidence>
<feature type="transmembrane region" description="Helical" evidence="2">
    <location>
        <begin position="76"/>
        <end position="95"/>
    </location>
</feature>
<feature type="region of interest" description="Disordered" evidence="1">
    <location>
        <begin position="206"/>
        <end position="287"/>
    </location>
</feature>
<keyword evidence="4" id="KW-1185">Reference proteome</keyword>
<gene>
    <name evidence="3" type="ORF">EV702DRAFT_1050529</name>
</gene>
<organism evidence="3 4">
    <name type="scientific">Suillus placidus</name>
    <dbReference type="NCBI Taxonomy" id="48579"/>
    <lineage>
        <taxon>Eukaryota</taxon>
        <taxon>Fungi</taxon>
        <taxon>Dikarya</taxon>
        <taxon>Basidiomycota</taxon>
        <taxon>Agaricomycotina</taxon>
        <taxon>Agaricomycetes</taxon>
        <taxon>Agaricomycetidae</taxon>
        <taxon>Boletales</taxon>
        <taxon>Suillineae</taxon>
        <taxon>Suillaceae</taxon>
        <taxon>Suillus</taxon>
    </lineage>
</organism>
<evidence type="ECO:0000313" key="3">
    <source>
        <dbReference type="EMBL" id="KAG1766897.1"/>
    </source>
</evidence>
<evidence type="ECO:0000256" key="1">
    <source>
        <dbReference type="SAM" id="MobiDB-lite"/>
    </source>
</evidence>
<comment type="caution">
    <text evidence="3">The sequence shown here is derived from an EMBL/GenBank/DDBJ whole genome shotgun (WGS) entry which is preliminary data.</text>
</comment>